<sequence>MSISEVQESVNIQNLLKISKNFLYEDLEIKSKEQWQELLRFLYINKMILLDDLKSIDHNILIYPVSLEHFLRIITQSFNEKEIKDLEANLCQLMIQINDCKNMLSFWNTGKLSNQELKCLLIIFEKILQELQKIQDDFEEYNRTVQNTRENVQQLKDVFEDIEDHQAFKTAHDYQKDDAYSIGKEYHQNRTRDVHYRNQPIKVIKTFANGIVRQIGYDIDQDFPVEVVKIPKLFSDFEVLESKLNSFNAYKELIFSKYFPNYIGFNSFADQLYNLYFMEFTRGKSLKKLLIEGKNRLHPGMGLFRYWMREIFLAFKDILHKTTYVPETPITLKRIYVHDKLKVYIKNLEFPILRRTSQHSHEKLEALLLRNYGILLLQILGLQEDEIDQLNKYIEFKNFVTGMLLAEEDLQQYFKKEVKQRLTFENLLYHHLLDEQYILELDELELVNNYEYIFNNEEFQELD</sequence>
<gene>
    <name evidence="2" type="ORF">TTHERM_00456880</name>
</gene>
<evidence type="ECO:0000313" key="3">
    <source>
        <dbReference type="Proteomes" id="UP000009168"/>
    </source>
</evidence>
<keyword evidence="3" id="KW-1185">Reference proteome</keyword>
<accession>I7LX85</accession>
<organism evidence="2 3">
    <name type="scientific">Tetrahymena thermophila (strain SB210)</name>
    <dbReference type="NCBI Taxonomy" id="312017"/>
    <lineage>
        <taxon>Eukaryota</taxon>
        <taxon>Sar</taxon>
        <taxon>Alveolata</taxon>
        <taxon>Ciliophora</taxon>
        <taxon>Intramacronucleata</taxon>
        <taxon>Oligohymenophorea</taxon>
        <taxon>Hymenostomatida</taxon>
        <taxon>Tetrahymenina</taxon>
        <taxon>Tetrahymenidae</taxon>
        <taxon>Tetrahymena</taxon>
    </lineage>
</organism>
<dbReference type="KEGG" id="tet:TTHERM_00456880"/>
<dbReference type="OrthoDB" id="310352at2759"/>
<dbReference type="AlphaFoldDB" id="I7LX85"/>
<proteinExistence type="predicted"/>
<evidence type="ECO:0000313" key="2">
    <source>
        <dbReference type="EMBL" id="EAS03950.2"/>
    </source>
</evidence>
<feature type="coiled-coil region" evidence="1">
    <location>
        <begin position="124"/>
        <end position="165"/>
    </location>
</feature>
<dbReference type="Proteomes" id="UP000009168">
    <property type="component" value="Unassembled WGS sequence"/>
</dbReference>
<name>I7LX85_TETTS</name>
<reference evidence="3" key="1">
    <citation type="journal article" date="2006" name="PLoS Biol.">
        <title>Macronuclear genome sequence of the ciliate Tetrahymena thermophila, a model eukaryote.</title>
        <authorList>
            <person name="Eisen J.A."/>
            <person name="Coyne R.S."/>
            <person name="Wu M."/>
            <person name="Wu D."/>
            <person name="Thiagarajan M."/>
            <person name="Wortman J.R."/>
            <person name="Badger J.H."/>
            <person name="Ren Q."/>
            <person name="Amedeo P."/>
            <person name="Jones K.M."/>
            <person name="Tallon L.J."/>
            <person name="Delcher A.L."/>
            <person name="Salzberg S.L."/>
            <person name="Silva J.C."/>
            <person name="Haas B.J."/>
            <person name="Majoros W.H."/>
            <person name="Farzad M."/>
            <person name="Carlton J.M."/>
            <person name="Smith R.K. Jr."/>
            <person name="Garg J."/>
            <person name="Pearlman R.E."/>
            <person name="Karrer K.M."/>
            <person name="Sun L."/>
            <person name="Manning G."/>
            <person name="Elde N.C."/>
            <person name="Turkewitz A.P."/>
            <person name="Asai D.J."/>
            <person name="Wilkes D.E."/>
            <person name="Wang Y."/>
            <person name="Cai H."/>
            <person name="Collins K."/>
            <person name="Stewart B.A."/>
            <person name="Lee S.R."/>
            <person name="Wilamowska K."/>
            <person name="Weinberg Z."/>
            <person name="Ruzzo W.L."/>
            <person name="Wloga D."/>
            <person name="Gaertig J."/>
            <person name="Frankel J."/>
            <person name="Tsao C.-C."/>
            <person name="Gorovsky M.A."/>
            <person name="Keeling P.J."/>
            <person name="Waller R.F."/>
            <person name="Patron N.J."/>
            <person name="Cherry J.M."/>
            <person name="Stover N.A."/>
            <person name="Krieger C.J."/>
            <person name="del Toro C."/>
            <person name="Ryder H.F."/>
            <person name="Williamson S.C."/>
            <person name="Barbeau R.A."/>
            <person name="Hamilton E.P."/>
            <person name="Orias E."/>
        </authorList>
    </citation>
    <scope>NUCLEOTIDE SEQUENCE [LARGE SCALE GENOMIC DNA]</scope>
    <source>
        <strain evidence="3">SB210</strain>
    </source>
</reference>
<dbReference type="EMBL" id="GG662464">
    <property type="protein sequence ID" value="EAS03950.2"/>
    <property type="molecule type" value="Genomic_DNA"/>
</dbReference>
<evidence type="ECO:0000256" key="1">
    <source>
        <dbReference type="SAM" id="Coils"/>
    </source>
</evidence>
<dbReference type="InParanoid" id="I7LX85"/>
<dbReference type="RefSeq" id="XP_001024195.2">
    <property type="nucleotide sequence ID" value="XM_001024195.2"/>
</dbReference>
<keyword evidence="1" id="KW-0175">Coiled coil</keyword>
<dbReference type="GeneID" id="7845293"/>
<protein>
    <submittedName>
        <fullName evidence="2">Uncharacterized protein</fullName>
    </submittedName>
</protein>